<dbReference type="NCBIfam" id="TIGR01752">
    <property type="entry name" value="flav_long"/>
    <property type="match status" value="1"/>
</dbReference>
<evidence type="ECO:0000256" key="3">
    <source>
        <dbReference type="ARBA" id="ARBA00022448"/>
    </source>
</evidence>
<dbReference type="PRINTS" id="PR00369">
    <property type="entry name" value="FLAVODOXIN"/>
</dbReference>
<dbReference type="PANTHER" id="PTHR42809:SF1">
    <property type="entry name" value="FLAVODOXIN 1"/>
    <property type="match status" value="1"/>
</dbReference>
<evidence type="ECO:0000256" key="7">
    <source>
        <dbReference type="ARBA" id="ARBA00023231"/>
    </source>
</evidence>
<gene>
    <name evidence="9" type="primary">fldA</name>
    <name evidence="9" type="ORF">UPTC3659_0424</name>
</gene>
<dbReference type="InterPro" id="IPR010086">
    <property type="entry name" value="Flavodoxin_lc"/>
</dbReference>
<dbReference type="InterPro" id="IPR029039">
    <property type="entry name" value="Flavoprotein-like_sf"/>
</dbReference>
<dbReference type="InterPro" id="IPR001226">
    <property type="entry name" value="Flavodoxin_CS"/>
</dbReference>
<dbReference type="EMBL" id="CP007775">
    <property type="protein sequence ID" value="AJD01304.1"/>
    <property type="molecule type" value="Genomic_DNA"/>
</dbReference>
<keyword evidence="7" id="KW-0535">Nitrogen fixation</keyword>
<dbReference type="EC" id="1.16.8.1" evidence="9"/>
<proteinExistence type="inferred from homology"/>
<dbReference type="Proteomes" id="UP000031130">
    <property type="component" value="Chromosome"/>
</dbReference>
<dbReference type="NCBIfam" id="NF006739">
    <property type="entry name" value="PRK09267.1-5"/>
    <property type="match status" value="1"/>
</dbReference>
<evidence type="ECO:0000256" key="2">
    <source>
        <dbReference type="ARBA" id="ARBA00005267"/>
    </source>
</evidence>
<dbReference type="PROSITE" id="PS50902">
    <property type="entry name" value="FLAVODOXIN_LIKE"/>
    <property type="match status" value="1"/>
</dbReference>
<dbReference type="KEGG" id="cln:UPTC3659_0424"/>
<keyword evidence="6" id="KW-0249">Electron transport</keyword>
<evidence type="ECO:0000256" key="1">
    <source>
        <dbReference type="ARBA" id="ARBA00001917"/>
    </source>
</evidence>
<dbReference type="AlphaFoldDB" id="A0A0A8HTT8"/>
<dbReference type="InterPro" id="IPR050619">
    <property type="entry name" value="Flavodoxin"/>
</dbReference>
<dbReference type="HOGENOM" id="CLU_699581_0_0_7"/>
<organism evidence="9 10">
    <name type="scientific">Campylobacter lari NCTC 11845</name>
    <dbReference type="NCBI Taxonomy" id="1388749"/>
    <lineage>
        <taxon>Bacteria</taxon>
        <taxon>Pseudomonadati</taxon>
        <taxon>Campylobacterota</taxon>
        <taxon>Epsilonproteobacteria</taxon>
        <taxon>Campylobacterales</taxon>
        <taxon>Campylobacteraceae</taxon>
        <taxon>Campylobacter</taxon>
    </lineage>
</organism>
<comment type="similarity">
    <text evidence="2">Belongs to the flavodoxin family.</text>
</comment>
<dbReference type="Pfam" id="PF00258">
    <property type="entry name" value="Flavodoxin_1"/>
    <property type="match status" value="1"/>
</dbReference>
<evidence type="ECO:0000256" key="6">
    <source>
        <dbReference type="ARBA" id="ARBA00022982"/>
    </source>
</evidence>
<keyword evidence="9" id="KW-0560">Oxidoreductase</keyword>
<name>A0A0A8HTT8_CAMLA</name>
<comment type="cofactor">
    <cofactor evidence="1">
        <name>FMN</name>
        <dbReference type="ChEBI" id="CHEBI:58210"/>
    </cofactor>
</comment>
<evidence type="ECO:0000313" key="9">
    <source>
        <dbReference type="EMBL" id="AJD01304.1"/>
    </source>
</evidence>
<evidence type="ECO:0000259" key="8">
    <source>
        <dbReference type="PROSITE" id="PS50902"/>
    </source>
</evidence>
<dbReference type="GO" id="GO:0016491">
    <property type="term" value="F:oxidoreductase activity"/>
    <property type="evidence" value="ECO:0007669"/>
    <property type="project" value="UniProtKB-KW"/>
</dbReference>
<keyword evidence="3" id="KW-0813">Transport</keyword>
<keyword evidence="5" id="KW-0288">FMN</keyword>
<sequence length="394" mass="44720">MFGFNEKEDFIPKVFRDLEQKSINYIFLNLYNSLVEDDLKIPYVYAKQAGCLRNIFELKIQNMSAERTLRFSKIKQFCPYSHKIIKAYKEGNLNKLELEAKKPKYALAKLIQNVFLSPIFTLPLQVAFEAFVYDKICKSNTKFKIELDKNIIIINEKMAVMSLFYKDSDKDVELALQFIKDNSFERFYIVYPRNKNFTQHKEIRHNLCENNKTLLKLVPYTINNQILRRCQMSIAVIYGSSMGNTESAANMIAQKLGISDVLNIADINAEKINSYDKLICGTSTWGSGDFQDDWDGFDFSALNLSGKTVAVFGMGDSESYSDTYCSAMGKLAQALKTAGANLVGAVSTGGYTFESSEAVEGDKFVGLALDNDNHEDLTESRIDAWLEQIKPSFS</sequence>
<dbReference type="PROSITE" id="PS00201">
    <property type="entry name" value="FLAVODOXIN"/>
    <property type="match status" value="1"/>
</dbReference>
<evidence type="ECO:0000256" key="4">
    <source>
        <dbReference type="ARBA" id="ARBA00022630"/>
    </source>
</evidence>
<evidence type="ECO:0000256" key="5">
    <source>
        <dbReference type="ARBA" id="ARBA00022643"/>
    </source>
</evidence>
<feature type="domain" description="Flavodoxin-like" evidence="8">
    <location>
        <begin position="234"/>
        <end position="390"/>
    </location>
</feature>
<reference evidence="9 10" key="1">
    <citation type="journal article" date="2014" name="Genome Biol. Evol.">
        <title>Comparative Genomics of the Campylobacter lari Group.</title>
        <authorList>
            <person name="Miller W.G."/>
            <person name="Yee E."/>
            <person name="Chapman M.H."/>
            <person name="Smith T.P."/>
            <person name="Bono J.L."/>
            <person name="Huynh S."/>
            <person name="Parker C.T."/>
            <person name="Vandamme P."/>
            <person name="Luong K."/>
            <person name="Korlach J."/>
        </authorList>
    </citation>
    <scope>NUCLEOTIDE SEQUENCE [LARGE SCALE GENOMIC DNA]</scope>
    <source>
        <strain evidence="10">RM3659</strain>
    </source>
</reference>
<evidence type="ECO:0000313" key="10">
    <source>
        <dbReference type="Proteomes" id="UP000031130"/>
    </source>
</evidence>
<dbReference type="GO" id="GO:0009055">
    <property type="term" value="F:electron transfer activity"/>
    <property type="evidence" value="ECO:0007669"/>
    <property type="project" value="InterPro"/>
</dbReference>
<dbReference type="PANTHER" id="PTHR42809">
    <property type="entry name" value="FLAVODOXIN 2"/>
    <property type="match status" value="1"/>
</dbReference>
<keyword evidence="4" id="KW-0285">Flavoprotein</keyword>
<dbReference type="NCBIfam" id="NF006738">
    <property type="entry name" value="PRK09267.1-4"/>
    <property type="match status" value="1"/>
</dbReference>
<protein>
    <submittedName>
        <fullName evidence="9">Flavodoxin (Fusion of fldA and upstream ORF)</fullName>
        <ecNumber evidence="9">1.16.8.1</ecNumber>
    </submittedName>
</protein>
<dbReference type="InterPro" id="IPR008254">
    <property type="entry name" value="Flavodoxin/NO_synth"/>
</dbReference>
<accession>A0A0A8HTT8</accession>
<dbReference type="SUPFAM" id="SSF52218">
    <property type="entry name" value="Flavoproteins"/>
    <property type="match status" value="1"/>
</dbReference>
<dbReference type="GO" id="GO:0010181">
    <property type="term" value="F:FMN binding"/>
    <property type="evidence" value="ECO:0007669"/>
    <property type="project" value="InterPro"/>
</dbReference>
<dbReference type="InterPro" id="IPR001094">
    <property type="entry name" value="Flavdoxin-like"/>
</dbReference>
<dbReference type="Gene3D" id="3.40.50.360">
    <property type="match status" value="1"/>
</dbReference>